<dbReference type="InParanoid" id="G5AYB6"/>
<protein>
    <submittedName>
        <fullName evidence="2">Nuclear receptor coactivator 7</fullName>
    </submittedName>
</protein>
<organism evidence="2 3">
    <name type="scientific">Heterocephalus glaber</name>
    <name type="common">Naked mole rat</name>
    <dbReference type="NCBI Taxonomy" id="10181"/>
    <lineage>
        <taxon>Eukaryota</taxon>
        <taxon>Metazoa</taxon>
        <taxon>Chordata</taxon>
        <taxon>Craniata</taxon>
        <taxon>Vertebrata</taxon>
        <taxon>Euteleostomi</taxon>
        <taxon>Mammalia</taxon>
        <taxon>Eutheria</taxon>
        <taxon>Euarchontoglires</taxon>
        <taxon>Glires</taxon>
        <taxon>Rodentia</taxon>
        <taxon>Hystricomorpha</taxon>
        <taxon>Bathyergidae</taxon>
        <taxon>Heterocephalus</taxon>
    </lineage>
</organism>
<sequence length="266" mass="29815">MVKFQKMNCRYFTNGKCIVKGIMIVTPNNIMFDPHKSDPLVIENGCEEYGLIYPLEEVVSIELYDDISHMKIEDTLPLPGEWADLGSERDLSPFTKEKCLEGEDDDFVDLEELSSHIESGVEKSNTSKERLSVGPEELQTDSSTAEVSAQAMERNAGLKGTLDSEAALDVEVDKQSGDVSADSPEEPDEALEEETEPLALEPTTKSWEIISFQVAKSRRSTCSYEDEDEEGLPVLQPHSVLLENMHIEQLARCLPERVQGYPWRLA</sequence>
<dbReference type="AlphaFoldDB" id="G5AYB6"/>
<evidence type="ECO:0000313" key="2">
    <source>
        <dbReference type="EMBL" id="EHB02027.1"/>
    </source>
</evidence>
<evidence type="ECO:0000313" key="3">
    <source>
        <dbReference type="Proteomes" id="UP000006813"/>
    </source>
</evidence>
<accession>G5AYB6</accession>
<dbReference type="EMBL" id="JH167503">
    <property type="protein sequence ID" value="EHB02027.1"/>
    <property type="molecule type" value="Genomic_DNA"/>
</dbReference>
<evidence type="ECO:0000256" key="1">
    <source>
        <dbReference type="SAM" id="MobiDB-lite"/>
    </source>
</evidence>
<proteinExistence type="predicted"/>
<feature type="compositionally biased region" description="Basic and acidic residues" evidence="1">
    <location>
        <begin position="117"/>
        <end position="131"/>
    </location>
</feature>
<feature type="region of interest" description="Disordered" evidence="1">
    <location>
        <begin position="173"/>
        <end position="204"/>
    </location>
</feature>
<name>G5AYB6_HETGA</name>
<gene>
    <name evidence="2" type="ORF">GW7_09848</name>
</gene>
<reference evidence="2 3" key="1">
    <citation type="journal article" date="2011" name="Nature">
        <title>Genome sequencing reveals insights into physiology and longevity of the naked mole rat.</title>
        <authorList>
            <person name="Kim E.B."/>
            <person name="Fang X."/>
            <person name="Fushan A.A."/>
            <person name="Huang Z."/>
            <person name="Lobanov A.V."/>
            <person name="Han L."/>
            <person name="Marino S.M."/>
            <person name="Sun X."/>
            <person name="Turanov A.A."/>
            <person name="Yang P."/>
            <person name="Yim S.H."/>
            <person name="Zhao X."/>
            <person name="Kasaikina M.V."/>
            <person name="Stoletzki N."/>
            <person name="Peng C."/>
            <person name="Polak P."/>
            <person name="Xiong Z."/>
            <person name="Kiezun A."/>
            <person name="Zhu Y."/>
            <person name="Chen Y."/>
            <person name="Kryukov G.V."/>
            <person name="Zhang Q."/>
            <person name="Peshkin L."/>
            <person name="Yang L."/>
            <person name="Bronson R.T."/>
            <person name="Buffenstein R."/>
            <person name="Wang B."/>
            <person name="Han C."/>
            <person name="Li Q."/>
            <person name="Chen L."/>
            <person name="Zhao W."/>
            <person name="Sunyaev S.R."/>
            <person name="Park T.J."/>
            <person name="Zhang G."/>
            <person name="Wang J."/>
            <person name="Gladyshev V.N."/>
        </authorList>
    </citation>
    <scope>NUCLEOTIDE SEQUENCE [LARGE SCALE GENOMIC DNA]</scope>
</reference>
<dbReference type="Proteomes" id="UP000006813">
    <property type="component" value="Unassembled WGS sequence"/>
</dbReference>
<keyword evidence="2" id="KW-0675">Receptor</keyword>
<feature type="region of interest" description="Disordered" evidence="1">
    <location>
        <begin position="117"/>
        <end position="150"/>
    </location>
</feature>
<feature type="compositionally biased region" description="Acidic residues" evidence="1">
    <location>
        <begin position="183"/>
        <end position="196"/>
    </location>
</feature>